<dbReference type="Proteomes" id="UP000054560">
    <property type="component" value="Unassembled WGS sequence"/>
</dbReference>
<dbReference type="GO" id="GO:0030127">
    <property type="term" value="C:COPII vesicle coat"/>
    <property type="evidence" value="ECO:0007669"/>
    <property type="project" value="TreeGrafter"/>
</dbReference>
<keyword evidence="7" id="KW-0931">ER-Golgi transport</keyword>
<evidence type="ECO:0000256" key="8">
    <source>
        <dbReference type="ARBA" id="ARBA00022927"/>
    </source>
</evidence>
<dbReference type="GeneID" id="25906345"/>
<protein>
    <submittedName>
        <fullName evidence="10">Uncharacterized protein</fullName>
    </submittedName>
</protein>
<keyword evidence="6" id="KW-0256">Endoplasmic reticulum</keyword>
<feature type="repeat" description="WD" evidence="9">
    <location>
        <begin position="59"/>
        <end position="101"/>
    </location>
</feature>
<dbReference type="GO" id="GO:0015031">
    <property type="term" value="P:protein transport"/>
    <property type="evidence" value="ECO:0007669"/>
    <property type="project" value="UniProtKB-KW"/>
</dbReference>
<keyword evidence="5" id="KW-0677">Repeat</keyword>
<dbReference type="EMBL" id="KQ241987">
    <property type="protein sequence ID" value="KNC81850.1"/>
    <property type="molecule type" value="Genomic_DNA"/>
</dbReference>
<dbReference type="eggNOG" id="KOG0307">
    <property type="taxonomic scope" value="Eukaryota"/>
</dbReference>
<keyword evidence="3" id="KW-0813">Transport</keyword>
<proteinExistence type="inferred from homology"/>
<dbReference type="AlphaFoldDB" id="A0A0L0FYD9"/>
<evidence type="ECO:0000256" key="3">
    <source>
        <dbReference type="ARBA" id="ARBA00022448"/>
    </source>
</evidence>
<dbReference type="PROSITE" id="PS50082">
    <property type="entry name" value="WD_REPEATS_2"/>
    <property type="match status" value="1"/>
</dbReference>
<evidence type="ECO:0000256" key="2">
    <source>
        <dbReference type="ARBA" id="ARBA00009358"/>
    </source>
</evidence>
<dbReference type="GO" id="GO:0005198">
    <property type="term" value="F:structural molecule activity"/>
    <property type="evidence" value="ECO:0007669"/>
    <property type="project" value="TreeGrafter"/>
</dbReference>
<gene>
    <name evidence="10" type="ORF">SARC_05841</name>
</gene>
<sequence>MSSIVDVQHRFHCLSWGGFGVDDGSRPNGMIAGGMDSGVIQLWDPTAIIEQRDSERGKLPKHNGPVRTLDFNPSQWNLLASGGSSGDMYIWDVNRPDAPMTPGAKPAQIQYGS</sequence>
<dbReference type="GO" id="GO:0090110">
    <property type="term" value="P:COPII-coated vesicle cargo loading"/>
    <property type="evidence" value="ECO:0007669"/>
    <property type="project" value="TreeGrafter"/>
</dbReference>
<comment type="similarity">
    <text evidence="2">Belongs to the WD repeat SEC31 family.</text>
</comment>
<dbReference type="InterPro" id="IPR015943">
    <property type="entry name" value="WD40/YVTN_repeat-like_dom_sf"/>
</dbReference>
<evidence type="ECO:0000256" key="7">
    <source>
        <dbReference type="ARBA" id="ARBA00022892"/>
    </source>
</evidence>
<evidence type="ECO:0000256" key="9">
    <source>
        <dbReference type="PROSITE-ProRule" id="PRU00221"/>
    </source>
</evidence>
<dbReference type="GO" id="GO:0070971">
    <property type="term" value="C:endoplasmic reticulum exit site"/>
    <property type="evidence" value="ECO:0007669"/>
    <property type="project" value="TreeGrafter"/>
</dbReference>
<dbReference type="SMART" id="SM00320">
    <property type="entry name" value="WD40"/>
    <property type="match status" value="2"/>
</dbReference>
<name>A0A0L0FYD9_9EUKA</name>
<dbReference type="OrthoDB" id="542917at2759"/>
<dbReference type="RefSeq" id="XP_014155752.1">
    <property type="nucleotide sequence ID" value="XM_014300277.1"/>
</dbReference>
<evidence type="ECO:0000313" key="11">
    <source>
        <dbReference type="Proteomes" id="UP000054560"/>
    </source>
</evidence>
<evidence type="ECO:0000256" key="1">
    <source>
        <dbReference type="ARBA" id="ARBA00004240"/>
    </source>
</evidence>
<evidence type="ECO:0000313" key="10">
    <source>
        <dbReference type="EMBL" id="KNC81850.1"/>
    </source>
</evidence>
<keyword evidence="8" id="KW-0653">Protein transport</keyword>
<evidence type="ECO:0000256" key="6">
    <source>
        <dbReference type="ARBA" id="ARBA00022824"/>
    </source>
</evidence>
<dbReference type="GO" id="GO:0007029">
    <property type="term" value="P:endoplasmic reticulum organization"/>
    <property type="evidence" value="ECO:0007669"/>
    <property type="project" value="TreeGrafter"/>
</dbReference>
<keyword evidence="4 9" id="KW-0853">WD repeat</keyword>
<dbReference type="InterPro" id="IPR036322">
    <property type="entry name" value="WD40_repeat_dom_sf"/>
</dbReference>
<dbReference type="SUPFAM" id="SSF50978">
    <property type="entry name" value="WD40 repeat-like"/>
    <property type="match status" value="1"/>
</dbReference>
<dbReference type="STRING" id="667725.A0A0L0FYD9"/>
<evidence type="ECO:0000256" key="4">
    <source>
        <dbReference type="ARBA" id="ARBA00022574"/>
    </source>
</evidence>
<organism evidence="10 11">
    <name type="scientific">Sphaeroforma arctica JP610</name>
    <dbReference type="NCBI Taxonomy" id="667725"/>
    <lineage>
        <taxon>Eukaryota</taxon>
        <taxon>Ichthyosporea</taxon>
        <taxon>Ichthyophonida</taxon>
        <taxon>Sphaeroforma</taxon>
    </lineage>
</organism>
<evidence type="ECO:0000256" key="5">
    <source>
        <dbReference type="ARBA" id="ARBA00022737"/>
    </source>
</evidence>
<reference evidence="10 11" key="1">
    <citation type="submission" date="2011-02" db="EMBL/GenBank/DDBJ databases">
        <title>The Genome Sequence of Sphaeroforma arctica JP610.</title>
        <authorList>
            <consortium name="The Broad Institute Genome Sequencing Platform"/>
            <person name="Russ C."/>
            <person name="Cuomo C."/>
            <person name="Young S.K."/>
            <person name="Zeng Q."/>
            <person name="Gargeya S."/>
            <person name="Alvarado L."/>
            <person name="Berlin A."/>
            <person name="Chapman S.B."/>
            <person name="Chen Z."/>
            <person name="Freedman E."/>
            <person name="Gellesch M."/>
            <person name="Goldberg J."/>
            <person name="Griggs A."/>
            <person name="Gujja S."/>
            <person name="Heilman E."/>
            <person name="Heiman D."/>
            <person name="Howarth C."/>
            <person name="Mehta T."/>
            <person name="Neiman D."/>
            <person name="Pearson M."/>
            <person name="Roberts A."/>
            <person name="Saif S."/>
            <person name="Shea T."/>
            <person name="Shenoy N."/>
            <person name="Sisk P."/>
            <person name="Stolte C."/>
            <person name="Sykes S."/>
            <person name="White J."/>
            <person name="Yandava C."/>
            <person name="Burger G."/>
            <person name="Gray M.W."/>
            <person name="Holland P.W.H."/>
            <person name="King N."/>
            <person name="Lang F.B.F."/>
            <person name="Roger A.J."/>
            <person name="Ruiz-Trillo I."/>
            <person name="Haas B."/>
            <person name="Nusbaum C."/>
            <person name="Birren B."/>
        </authorList>
    </citation>
    <scope>NUCLEOTIDE SEQUENCE [LARGE SCALE GENOMIC DNA]</scope>
    <source>
        <strain evidence="10 11">JP610</strain>
    </source>
</reference>
<keyword evidence="11" id="KW-1185">Reference proteome</keyword>
<comment type="subcellular location">
    <subcellularLocation>
        <location evidence="1">Endoplasmic reticulum</location>
    </subcellularLocation>
</comment>
<dbReference type="InterPro" id="IPR001680">
    <property type="entry name" value="WD40_rpt"/>
</dbReference>
<dbReference type="PANTHER" id="PTHR13923">
    <property type="entry name" value="SEC31-RELATED PROTEIN"/>
    <property type="match status" value="1"/>
</dbReference>
<dbReference type="Gene3D" id="2.130.10.10">
    <property type="entry name" value="YVTN repeat-like/Quinoprotein amine dehydrogenase"/>
    <property type="match status" value="1"/>
</dbReference>
<accession>A0A0L0FYD9</accession>
<dbReference type="PROSITE" id="PS50294">
    <property type="entry name" value="WD_REPEATS_REGION"/>
    <property type="match status" value="1"/>
</dbReference>
<dbReference type="InterPro" id="IPR040251">
    <property type="entry name" value="SEC31-like"/>
</dbReference>
<dbReference type="PANTHER" id="PTHR13923:SF11">
    <property type="entry name" value="SECRETORY 31, ISOFORM D"/>
    <property type="match status" value="1"/>
</dbReference>